<reference evidence="12" key="1">
    <citation type="journal article" date="2014" name="Front. Microbiol.">
        <title>High frequency of phylogenetically diverse reductive dehalogenase-homologous genes in deep subseafloor sedimentary metagenomes.</title>
        <authorList>
            <person name="Kawai M."/>
            <person name="Futagami T."/>
            <person name="Toyoda A."/>
            <person name="Takaki Y."/>
            <person name="Nishi S."/>
            <person name="Hori S."/>
            <person name="Arai W."/>
            <person name="Tsubouchi T."/>
            <person name="Morono Y."/>
            <person name="Uchiyama I."/>
            <person name="Ito T."/>
            <person name="Fujiyama A."/>
            <person name="Inagaki F."/>
            <person name="Takami H."/>
        </authorList>
    </citation>
    <scope>NUCLEOTIDE SEQUENCE</scope>
    <source>
        <strain evidence="12">Expedition CK06-06</strain>
    </source>
</reference>
<keyword evidence="10" id="KW-0694">RNA-binding</keyword>
<dbReference type="Gene3D" id="3.30.160.20">
    <property type="match status" value="1"/>
</dbReference>
<keyword evidence="8" id="KW-0378">Hydrolase</keyword>
<keyword evidence="2" id="KW-0698">rRNA processing</keyword>
<evidence type="ECO:0000256" key="3">
    <source>
        <dbReference type="ARBA" id="ARBA00022664"/>
    </source>
</evidence>
<evidence type="ECO:0000256" key="5">
    <source>
        <dbReference type="ARBA" id="ARBA00022722"/>
    </source>
</evidence>
<organism evidence="12">
    <name type="scientific">marine sediment metagenome</name>
    <dbReference type="NCBI Taxonomy" id="412755"/>
    <lineage>
        <taxon>unclassified sequences</taxon>
        <taxon>metagenomes</taxon>
        <taxon>ecological metagenomes</taxon>
    </lineage>
</organism>
<gene>
    <name evidence="12" type="ORF">S06H3_02849</name>
</gene>
<keyword evidence="4" id="KW-0819">tRNA processing</keyword>
<keyword evidence="7" id="KW-0255">Endonuclease</keyword>
<evidence type="ECO:0000259" key="11">
    <source>
        <dbReference type="PROSITE" id="PS50137"/>
    </source>
</evidence>
<evidence type="ECO:0000256" key="9">
    <source>
        <dbReference type="ARBA" id="ARBA00022842"/>
    </source>
</evidence>
<dbReference type="FunFam" id="3.30.160.20:FF:000003">
    <property type="entry name" value="Ribonuclease 3"/>
    <property type="match status" value="1"/>
</dbReference>
<feature type="domain" description="DRBM" evidence="11">
    <location>
        <begin position="16"/>
        <end position="85"/>
    </location>
</feature>
<evidence type="ECO:0000256" key="1">
    <source>
        <dbReference type="ARBA" id="ARBA00022490"/>
    </source>
</evidence>
<protein>
    <recommendedName>
        <fullName evidence="11">DRBM domain-containing protein</fullName>
    </recommendedName>
</protein>
<dbReference type="PROSITE" id="PS50137">
    <property type="entry name" value="DS_RBD"/>
    <property type="match status" value="1"/>
</dbReference>
<proteinExistence type="predicted"/>
<evidence type="ECO:0000256" key="8">
    <source>
        <dbReference type="ARBA" id="ARBA00022801"/>
    </source>
</evidence>
<accession>X1L7W8</accession>
<evidence type="ECO:0000256" key="4">
    <source>
        <dbReference type="ARBA" id="ARBA00022694"/>
    </source>
</evidence>
<dbReference type="GO" id="GO:0046872">
    <property type="term" value="F:metal ion binding"/>
    <property type="evidence" value="ECO:0007669"/>
    <property type="project" value="UniProtKB-KW"/>
</dbReference>
<keyword evidence="9" id="KW-0460">Magnesium</keyword>
<evidence type="ECO:0000256" key="6">
    <source>
        <dbReference type="ARBA" id="ARBA00022723"/>
    </source>
</evidence>
<dbReference type="GO" id="GO:0008033">
    <property type="term" value="P:tRNA processing"/>
    <property type="evidence" value="ECO:0007669"/>
    <property type="project" value="UniProtKB-KW"/>
</dbReference>
<evidence type="ECO:0000313" key="12">
    <source>
        <dbReference type="EMBL" id="GAH90268.1"/>
    </source>
</evidence>
<dbReference type="GO" id="GO:0006364">
    <property type="term" value="P:rRNA processing"/>
    <property type="evidence" value="ECO:0007669"/>
    <property type="project" value="UniProtKB-KW"/>
</dbReference>
<evidence type="ECO:0000256" key="2">
    <source>
        <dbReference type="ARBA" id="ARBA00022552"/>
    </source>
</evidence>
<dbReference type="GO" id="GO:0003723">
    <property type="term" value="F:RNA binding"/>
    <property type="evidence" value="ECO:0007669"/>
    <property type="project" value="UniProtKB-KW"/>
</dbReference>
<comment type="caution">
    <text evidence="12">The sequence shown here is derived from an EMBL/GenBank/DDBJ whole genome shotgun (WGS) entry which is preliminary data.</text>
</comment>
<dbReference type="SMART" id="SM00358">
    <property type="entry name" value="DSRM"/>
    <property type="match status" value="1"/>
</dbReference>
<dbReference type="GO" id="GO:0004519">
    <property type="term" value="F:endonuclease activity"/>
    <property type="evidence" value="ECO:0007669"/>
    <property type="project" value="UniProtKB-KW"/>
</dbReference>
<keyword evidence="5" id="KW-0540">Nuclease</keyword>
<dbReference type="GO" id="GO:0016787">
    <property type="term" value="F:hydrolase activity"/>
    <property type="evidence" value="ECO:0007669"/>
    <property type="project" value="UniProtKB-KW"/>
</dbReference>
<feature type="non-terminal residue" evidence="12">
    <location>
        <position position="1"/>
    </location>
</feature>
<dbReference type="EMBL" id="BARV01000871">
    <property type="protein sequence ID" value="GAH90268.1"/>
    <property type="molecule type" value="Genomic_DNA"/>
</dbReference>
<name>X1L7W8_9ZZZZ</name>
<evidence type="ECO:0000256" key="10">
    <source>
        <dbReference type="ARBA" id="ARBA00022884"/>
    </source>
</evidence>
<dbReference type="AlphaFoldDB" id="X1L7W8"/>
<keyword evidence="6" id="KW-0479">Metal-binding</keyword>
<sequence>YEDKIKENIKAPEIVDYKTYLQEAIQADYSKLARYKLVKSKGPDHNKLFYSVVMVGDEIIGMGEGKSKKDSEQDAAKNTLKTLYNLNL</sequence>
<keyword evidence="1" id="KW-0963">Cytoplasm</keyword>
<keyword evidence="3" id="KW-0507">mRNA processing</keyword>
<dbReference type="GO" id="GO:0006397">
    <property type="term" value="P:mRNA processing"/>
    <property type="evidence" value="ECO:0007669"/>
    <property type="project" value="UniProtKB-KW"/>
</dbReference>
<dbReference type="InterPro" id="IPR014720">
    <property type="entry name" value="dsRBD_dom"/>
</dbReference>
<evidence type="ECO:0000256" key="7">
    <source>
        <dbReference type="ARBA" id="ARBA00022759"/>
    </source>
</evidence>
<dbReference type="Pfam" id="PF00035">
    <property type="entry name" value="dsrm"/>
    <property type="match status" value="1"/>
</dbReference>
<dbReference type="SUPFAM" id="SSF54768">
    <property type="entry name" value="dsRNA-binding domain-like"/>
    <property type="match status" value="1"/>
</dbReference>
<dbReference type="CDD" id="cd10845">
    <property type="entry name" value="DSRM_RNAse_III_family"/>
    <property type="match status" value="1"/>
</dbReference>